<dbReference type="RefSeq" id="WP_139880500.1">
    <property type="nucleotide sequence ID" value="NZ_VFBM01000002.1"/>
</dbReference>
<keyword evidence="1" id="KW-0812">Transmembrane</keyword>
<feature type="transmembrane region" description="Helical" evidence="1">
    <location>
        <begin position="6"/>
        <end position="22"/>
    </location>
</feature>
<evidence type="ECO:0000313" key="3">
    <source>
        <dbReference type="Proteomes" id="UP000314285"/>
    </source>
</evidence>
<sequence length="120" mass="14039">MEITHIVGLLGALVGIIGIFFKRQEITALAHKDYTAKLDSTNRFFENFFEKYGVRRLVLDRAAQEIARLDYVDYDFICYLVKLHEARLINLDQIIRLYKSGRKFIEYTPQQNVSASNFTK</sequence>
<reference evidence="2 3" key="1">
    <citation type="submission" date="2019-06" db="EMBL/GenBank/DDBJ databases">
        <title>Genome of Acinetobacter radioresistens APH1, a phenol degrading strain.</title>
        <authorList>
            <person name="Liu Y."/>
        </authorList>
    </citation>
    <scope>NUCLEOTIDE SEQUENCE [LARGE SCALE GENOMIC DNA]</scope>
    <source>
        <strain evidence="2 3">APH1</strain>
    </source>
</reference>
<dbReference type="Proteomes" id="UP000314285">
    <property type="component" value="Unassembled WGS sequence"/>
</dbReference>
<evidence type="ECO:0000256" key="1">
    <source>
        <dbReference type="SAM" id="Phobius"/>
    </source>
</evidence>
<gene>
    <name evidence="2" type="ORF">FHY67_03350</name>
</gene>
<dbReference type="EMBL" id="VFBM01000002">
    <property type="protein sequence ID" value="TNX93496.1"/>
    <property type="molecule type" value="Genomic_DNA"/>
</dbReference>
<keyword evidence="1" id="KW-1133">Transmembrane helix</keyword>
<keyword evidence="1" id="KW-0472">Membrane</keyword>
<accession>A0A8H2K2V7</accession>
<comment type="caution">
    <text evidence="2">The sequence shown here is derived from an EMBL/GenBank/DDBJ whole genome shotgun (WGS) entry which is preliminary data.</text>
</comment>
<proteinExistence type="predicted"/>
<organism evidence="2 3">
    <name type="scientific">Acinetobacter radioresistens</name>
    <dbReference type="NCBI Taxonomy" id="40216"/>
    <lineage>
        <taxon>Bacteria</taxon>
        <taxon>Pseudomonadati</taxon>
        <taxon>Pseudomonadota</taxon>
        <taxon>Gammaproteobacteria</taxon>
        <taxon>Moraxellales</taxon>
        <taxon>Moraxellaceae</taxon>
        <taxon>Acinetobacter</taxon>
    </lineage>
</organism>
<evidence type="ECO:0000313" key="2">
    <source>
        <dbReference type="EMBL" id="TNX93496.1"/>
    </source>
</evidence>
<protein>
    <submittedName>
        <fullName evidence="2">Uncharacterized protein</fullName>
    </submittedName>
</protein>
<name>A0A8H2K2V7_ACIRA</name>
<dbReference type="AlphaFoldDB" id="A0A8H2K2V7"/>